<sequence>MKTMALMISTIWRTCGTINLSKNVVPLRIMTTVCLICTTAGGQIGTVTITTPTMGQEAAEEELVATTVGMQPAGDQTMIQTSEIGTKGGPLLPGVPLTS</sequence>
<reference evidence="1" key="1">
    <citation type="submission" date="2021-05" db="EMBL/GenBank/DDBJ databases">
        <authorList>
            <person name="Alioto T."/>
            <person name="Alioto T."/>
            <person name="Gomez Garrido J."/>
        </authorList>
    </citation>
    <scope>NUCLEOTIDE SEQUENCE</scope>
</reference>
<dbReference type="AlphaFoldDB" id="A0A8D8R2K1"/>
<dbReference type="EMBL" id="HBUF01191928">
    <property type="protein sequence ID" value="CAG6658643.1"/>
    <property type="molecule type" value="Transcribed_RNA"/>
</dbReference>
<proteinExistence type="predicted"/>
<dbReference type="EMBL" id="HBUF01191927">
    <property type="protein sequence ID" value="CAG6658641.1"/>
    <property type="molecule type" value="Transcribed_RNA"/>
</dbReference>
<name>A0A8D8R2K1_9HEMI</name>
<dbReference type="EMBL" id="HBUF01191926">
    <property type="protein sequence ID" value="CAG6658639.1"/>
    <property type="molecule type" value="Transcribed_RNA"/>
</dbReference>
<accession>A0A8D8R2K1</accession>
<protein>
    <submittedName>
        <fullName evidence="1">Uncharacterized protein</fullName>
    </submittedName>
</protein>
<dbReference type="EMBL" id="HBUF01119140">
    <property type="protein sequence ID" value="CAG6641784.1"/>
    <property type="molecule type" value="Transcribed_RNA"/>
</dbReference>
<organism evidence="1">
    <name type="scientific">Cacopsylla melanoneura</name>
    <dbReference type="NCBI Taxonomy" id="428564"/>
    <lineage>
        <taxon>Eukaryota</taxon>
        <taxon>Metazoa</taxon>
        <taxon>Ecdysozoa</taxon>
        <taxon>Arthropoda</taxon>
        <taxon>Hexapoda</taxon>
        <taxon>Insecta</taxon>
        <taxon>Pterygota</taxon>
        <taxon>Neoptera</taxon>
        <taxon>Paraneoptera</taxon>
        <taxon>Hemiptera</taxon>
        <taxon>Sternorrhyncha</taxon>
        <taxon>Psylloidea</taxon>
        <taxon>Psyllidae</taxon>
        <taxon>Psyllinae</taxon>
        <taxon>Cacopsylla</taxon>
    </lineage>
</organism>
<dbReference type="EMBL" id="HBUF01119142">
    <property type="protein sequence ID" value="CAG6641788.1"/>
    <property type="molecule type" value="Transcribed_RNA"/>
</dbReference>
<dbReference type="EMBL" id="HBUF01528008">
    <property type="protein sequence ID" value="CAG6750814.1"/>
    <property type="molecule type" value="Transcribed_RNA"/>
</dbReference>
<evidence type="ECO:0000313" key="1">
    <source>
        <dbReference type="EMBL" id="CAG6641786.1"/>
    </source>
</evidence>
<dbReference type="EMBL" id="HBUF01528007">
    <property type="protein sequence ID" value="CAG6750812.1"/>
    <property type="molecule type" value="Transcribed_RNA"/>
</dbReference>
<dbReference type="EMBL" id="HBUF01119141">
    <property type="protein sequence ID" value="CAG6641786.1"/>
    <property type="molecule type" value="Transcribed_RNA"/>
</dbReference>